<evidence type="ECO:0000256" key="1">
    <source>
        <dbReference type="PROSITE-ProRule" id="PRU00175"/>
    </source>
</evidence>
<dbReference type="PANTHER" id="PTHR46400:SF5">
    <property type="entry name" value="RING-TYPE DOMAIN-CONTAINING PROTEIN"/>
    <property type="match status" value="1"/>
</dbReference>
<keyword evidence="1" id="KW-0863">Zinc-finger</keyword>
<gene>
    <name evidence="4" type="ORF">DCAR_0728184</name>
</gene>
<keyword evidence="2" id="KW-1133">Transmembrane helix</keyword>
<keyword evidence="2" id="KW-0812">Transmembrane</keyword>
<keyword evidence="1" id="KW-0862">Zinc</keyword>
<dbReference type="PANTHER" id="PTHR46400">
    <property type="entry name" value="RING/U-BOX SUPERFAMILY PROTEIN"/>
    <property type="match status" value="1"/>
</dbReference>
<dbReference type="InterPro" id="IPR001841">
    <property type="entry name" value="Znf_RING"/>
</dbReference>
<dbReference type="PROSITE" id="PS50089">
    <property type="entry name" value="ZF_RING_2"/>
    <property type="match status" value="1"/>
</dbReference>
<dbReference type="GO" id="GO:0046621">
    <property type="term" value="P:negative regulation of organ growth"/>
    <property type="evidence" value="ECO:0007669"/>
    <property type="project" value="InterPro"/>
</dbReference>
<dbReference type="AlphaFoldDB" id="A0AAF1B9C4"/>
<dbReference type="Proteomes" id="UP000077755">
    <property type="component" value="Chromosome 7"/>
</dbReference>
<organism evidence="4 5">
    <name type="scientific">Daucus carota subsp. sativus</name>
    <name type="common">Carrot</name>
    <dbReference type="NCBI Taxonomy" id="79200"/>
    <lineage>
        <taxon>Eukaryota</taxon>
        <taxon>Viridiplantae</taxon>
        <taxon>Streptophyta</taxon>
        <taxon>Embryophyta</taxon>
        <taxon>Tracheophyta</taxon>
        <taxon>Spermatophyta</taxon>
        <taxon>Magnoliopsida</taxon>
        <taxon>eudicotyledons</taxon>
        <taxon>Gunneridae</taxon>
        <taxon>Pentapetalae</taxon>
        <taxon>asterids</taxon>
        <taxon>campanulids</taxon>
        <taxon>Apiales</taxon>
        <taxon>Apiaceae</taxon>
        <taxon>Apioideae</taxon>
        <taxon>Scandiceae</taxon>
        <taxon>Daucinae</taxon>
        <taxon>Daucus</taxon>
        <taxon>Daucus sect. Daucus</taxon>
    </lineage>
</organism>
<evidence type="ECO:0000313" key="5">
    <source>
        <dbReference type="Proteomes" id="UP000077755"/>
    </source>
</evidence>
<accession>A0AAF1B9C4</accession>
<dbReference type="Gene3D" id="3.30.40.10">
    <property type="entry name" value="Zinc/RING finger domain, C3HC4 (zinc finger)"/>
    <property type="match status" value="1"/>
</dbReference>
<dbReference type="GO" id="GO:0016567">
    <property type="term" value="P:protein ubiquitination"/>
    <property type="evidence" value="ECO:0007669"/>
    <property type="project" value="InterPro"/>
</dbReference>
<name>A0AAF1B9C4_DAUCS</name>
<dbReference type="GO" id="GO:0048437">
    <property type="term" value="P:floral organ development"/>
    <property type="evidence" value="ECO:0007669"/>
    <property type="project" value="TreeGrafter"/>
</dbReference>
<feature type="transmembrane region" description="Helical" evidence="2">
    <location>
        <begin position="20"/>
        <end position="42"/>
    </location>
</feature>
<proteinExistence type="predicted"/>
<dbReference type="InterPro" id="IPR033276">
    <property type="entry name" value="BB"/>
</dbReference>
<dbReference type="GO" id="GO:0008270">
    <property type="term" value="F:zinc ion binding"/>
    <property type="evidence" value="ECO:0007669"/>
    <property type="project" value="UniProtKB-KW"/>
</dbReference>
<dbReference type="SUPFAM" id="SSF57850">
    <property type="entry name" value="RING/U-box"/>
    <property type="match status" value="1"/>
</dbReference>
<feature type="domain" description="RING-type" evidence="3">
    <location>
        <begin position="126"/>
        <end position="166"/>
    </location>
</feature>
<keyword evidence="2" id="KW-0472">Membrane</keyword>
<keyword evidence="5" id="KW-1185">Reference proteome</keyword>
<evidence type="ECO:0000259" key="3">
    <source>
        <dbReference type="PROSITE" id="PS50089"/>
    </source>
</evidence>
<reference evidence="4" key="1">
    <citation type="journal article" date="2016" name="Nat. Genet.">
        <title>A high-quality carrot genome assembly provides new insights into carotenoid accumulation and asterid genome evolution.</title>
        <authorList>
            <person name="Iorizzo M."/>
            <person name="Ellison S."/>
            <person name="Senalik D."/>
            <person name="Zeng P."/>
            <person name="Satapoomin P."/>
            <person name="Huang J."/>
            <person name="Bowman M."/>
            <person name="Iovene M."/>
            <person name="Sanseverino W."/>
            <person name="Cavagnaro P."/>
            <person name="Yildiz M."/>
            <person name="Macko-Podgorni A."/>
            <person name="Moranska E."/>
            <person name="Grzebelus E."/>
            <person name="Grzebelus D."/>
            <person name="Ashrafi H."/>
            <person name="Zheng Z."/>
            <person name="Cheng S."/>
            <person name="Spooner D."/>
            <person name="Van Deynze A."/>
            <person name="Simon P."/>
        </authorList>
    </citation>
    <scope>NUCLEOTIDE SEQUENCE</scope>
    <source>
        <tissue evidence="4">Leaf</tissue>
    </source>
</reference>
<dbReference type="GO" id="GO:0004842">
    <property type="term" value="F:ubiquitin-protein transferase activity"/>
    <property type="evidence" value="ECO:0007669"/>
    <property type="project" value="InterPro"/>
</dbReference>
<dbReference type="SMART" id="SM00184">
    <property type="entry name" value="RING"/>
    <property type="match status" value="1"/>
</dbReference>
<dbReference type="EMBL" id="CP093349">
    <property type="protein sequence ID" value="WOH08737.1"/>
    <property type="molecule type" value="Genomic_DNA"/>
</dbReference>
<dbReference type="GO" id="GO:0031624">
    <property type="term" value="F:ubiquitin conjugating enzyme binding"/>
    <property type="evidence" value="ECO:0007669"/>
    <property type="project" value="TreeGrafter"/>
</dbReference>
<evidence type="ECO:0000256" key="2">
    <source>
        <dbReference type="SAM" id="Phobius"/>
    </source>
</evidence>
<reference evidence="4" key="2">
    <citation type="submission" date="2022-03" db="EMBL/GenBank/DDBJ databases">
        <title>Draft title - Genomic analysis of global carrot germplasm unveils the trajectory of domestication and the origin of high carotenoid orange carrot.</title>
        <authorList>
            <person name="Iorizzo M."/>
            <person name="Ellison S."/>
            <person name="Senalik D."/>
            <person name="Macko-Podgorni A."/>
            <person name="Grzebelus D."/>
            <person name="Bostan H."/>
            <person name="Rolling W."/>
            <person name="Curaba J."/>
            <person name="Simon P."/>
        </authorList>
    </citation>
    <scope>NUCLEOTIDE SEQUENCE</scope>
    <source>
        <tissue evidence="4">Leaf</tissue>
    </source>
</reference>
<dbReference type="Pfam" id="PF13639">
    <property type="entry name" value="zf-RING_2"/>
    <property type="match status" value="1"/>
</dbReference>
<sequence>MQNSNSRSLQKYKFEVKMIFLAFVMNFQTFFGIKTAKIIWGYKYPAYTFIDTVNNNKIFIKSFRNLSRKSSFHSDHQFVDDKQCSYSIWCGRIFHMQELLDLGETVGTQSRGLSQENISLLPISKCVICQMEYKRGDQQINLPCKHIYHSGCGSRWLSINKACPICYKEVFANASKQSAK</sequence>
<keyword evidence="1" id="KW-0479">Metal-binding</keyword>
<dbReference type="InterPro" id="IPR013083">
    <property type="entry name" value="Znf_RING/FYVE/PHD"/>
</dbReference>
<protein>
    <recommendedName>
        <fullName evidence="3">RING-type domain-containing protein</fullName>
    </recommendedName>
</protein>
<evidence type="ECO:0000313" key="4">
    <source>
        <dbReference type="EMBL" id="WOH08737.1"/>
    </source>
</evidence>